<dbReference type="PANTHER" id="PTHR47336:SF3">
    <property type="entry name" value="SERINE-RICH PROTEIN TYE7"/>
    <property type="match status" value="1"/>
</dbReference>
<feature type="region of interest" description="Disordered" evidence="1">
    <location>
        <begin position="279"/>
        <end position="302"/>
    </location>
</feature>
<protein>
    <submittedName>
        <fullName evidence="3">DEKNAAC101223</fullName>
    </submittedName>
</protein>
<feature type="compositionally biased region" description="Polar residues" evidence="1">
    <location>
        <begin position="74"/>
        <end position="84"/>
    </location>
</feature>
<feature type="compositionally biased region" description="Polar residues" evidence="1">
    <location>
        <begin position="316"/>
        <end position="328"/>
    </location>
</feature>
<feature type="region of interest" description="Disordered" evidence="1">
    <location>
        <begin position="197"/>
        <end position="239"/>
    </location>
</feature>
<feature type="compositionally biased region" description="Acidic residues" evidence="1">
    <location>
        <begin position="1010"/>
        <end position="1030"/>
    </location>
</feature>
<feature type="compositionally biased region" description="Acidic residues" evidence="1">
    <location>
        <begin position="404"/>
        <end position="414"/>
    </location>
</feature>
<feature type="region of interest" description="Disordered" evidence="1">
    <location>
        <begin position="391"/>
        <end position="424"/>
    </location>
</feature>
<feature type="compositionally biased region" description="Low complexity" evidence="1">
    <location>
        <begin position="34"/>
        <end position="73"/>
    </location>
</feature>
<dbReference type="InParanoid" id="A0A448YHK2"/>
<evidence type="ECO:0000313" key="4">
    <source>
        <dbReference type="Proteomes" id="UP000290900"/>
    </source>
</evidence>
<feature type="region of interest" description="Disordered" evidence="1">
    <location>
        <begin position="121"/>
        <end position="178"/>
    </location>
</feature>
<feature type="compositionally biased region" description="Polar residues" evidence="1">
    <location>
        <begin position="391"/>
        <end position="402"/>
    </location>
</feature>
<evidence type="ECO:0000259" key="2">
    <source>
        <dbReference type="PROSITE" id="PS50888"/>
    </source>
</evidence>
<feature type="compositionally biased region" description="Low complexity" evidence="1">
    <location>
        <begin position="125"/>
        <end position="178"/>
    </location>
</feature>
<dbReference type="InterPro" id="IPR011598">
    <property type="entry name" value="bHLH_dom"/>
</dbReference>
<dbReference type="Pfam" id="PF00010">
    <property type="entry name" value="HLH"/>
    <property type="match status" value="1"/>
</dbReference>
<dbReference type="PROSITE" id="PS50888">
    <property type="entry name" value="BHLH"/>
    <property type="match status" value="1"/>
</dbReference>
<dbReference type="InterPro" id="IPR052099">
    <property type="entry name" value="Regulatory_TF_Diverse"/>
</dbReference>
<dbReference type="InterPro" id="IPR036638">
    <property type="entry name" value="HLH_DNA-bd_sf"/>
</dbReference>
<name>A0A448YHK2_BRENA</name>
<gene>
    <name evidence="3" type="ORF">BRENAR_LOCUS1112</name>
</gene>
<feature type="compositionally biased region" description="Low complexity" evidence="1">
    <location>
        <begin position="197"/>
        <end position="225"/>
    </location>
</feature>
<dbReference type="Gene3D" id="4.10.280.10">
    <property type="entry name" value="Helix-loop-helix DNA-binding domain"/>
    <property type="match status" value="1"/>
</dbReference>
<feature type="region of interest" description="Disordered" evidence="1">
    <location>
        <begin position="481"/>
        <end position="543"/>
    </location>
</feature>
<accession>A0A448YHK2</accession>
<feature type="region of interest" description="Disordered" evidence="1">
    <location>
        <begin position="15"/>
        <end position="84"/>
    </location>
</feature>
<dbReference type="EMBL" id="CAACVR010000003">
    <property type="protein sequence ID" value="VEU20377.1"/>
    <property type="molecule type" value="Genomic_DNA"/>
</dbReference>
<dbReference type="AlphaFoldDB" id="A0A448YHK2"/>
<reference evidence="3 4" key="1">
    <citation type="submission" date="2018-12" db="EMBL/GenBank/DDBJ databases">
        <authorList>
            <person name="Tiukova I."/>
            <person name="Dainat J."/>
        </authorList>
    </citation>
    <scope>NUCLEOTIDE SEQUENCE [LARGE SCALE GENOMIC DNA]</scope>
</reference>
<organism evidence="3 4">
    <name type="scientific">Brettanomyces naardenensis</name>
    <name type="common">Yeast</name>
    <dbReference type="NCBI Taxonomy" id="13370"/>
    <lineage>
        <taxon>Eukaryota</taxon>
        <taxon>Fungi</taxon>
        <taxon>Dikarya</taxon>
        <taxon>Ascomycota</taxon>
        <taxon>Saccharomycotina</taxon>
        <taxon>Pichiomycetes</taxon>
        <taxon>Pichiales</taxon>
        <taxon>Pichiaceae</taxon>
        <taxon>Brettanomyces</taxon>
    </lineage>
</organism>
<feature type="region of interest" description="Disordered" evidence="1">
    <location>
        <begin position="316"/>
        <end position="359"/>
    </location>
</feature>
<proteinExistence type="predicted"/>
<dbReference type="SUPFAM" id="SSF47459">
    <property type="entry name" value="HLH, helix-loop-helix DNA-binding domain"/>
    <property type="match status" value="1"/>
</dbReference>
<dbReference type="STRING" id="13370.A0A448YHK2"/>
<dbReference type="GO" id="GO:0046983">
    <property type="term" value="F:protein dimerization activity"/>
    <property type="evidence" value="ECO:0007669"/>
    <property type="project" value="InterPro"/>
</dbReference>
<dbReference type="Proteomes" id="UP000290900">
    <property type="component" value="Unassembled WGS sequence"/>
</dbReference>
<evidence type="ECO:0000313" key="3">
    <source>
        <dbReference type="EMBL" id="VEU20377.1"/>
    </source>
</evidence>
<feature type="compositionally biased region" description="Low complexity" evidence="1">
    <location>
        <begin position="279"/>
        <end position="295"/>
    </location>
</feature>
<feature type="domain" description="BHLH" evidence="2">
    <location>
        <begin position="354"/>
        <end position="450"/>
    </location>
</feature>
<dbReference type="SMART" id="SM00353">
    <property type="entry name" value="HLH"/>
    <property type="match status" value="1"/>
</dbReference>
<sequence>MASLDFDDYETILSSLHGSRAQSQNEMNQPNLEQSQQQQQQQQQLQQQLQQQNLQQQQQQQQQQQHLQMQHNQPTSDSPDFSMNIAYQPSASLFTHSIFGSDDGSPQHLSQQHNFHPQQFQTFQSNTPNGSNSSGTPNETAQSHQQQQQQAQQRQFSLQQQQQGFPSQRFDSMSSASNVSSDLNFNDLTDAMSSLSSSILSPYSSGSSPDDFLLNGAAQGNQGNNPNFVPVDPNGTVQNPVGAVPGGPGIPSYVPMGESMSTSTVTFNSASIFANAPSEHVSASTRTSSSDSNKSGARVTTVKIKQEPLTSLSKVRSINEDNSLTRVTSRGPRKKAGATMKPKNEAGPNKPGRKIKSSHNLIEKKYRTNINSKIVELRNCVPALRILVSKNRSTGGNGSSATVDGEEQFDDDYEGNGYSDDERKLDGLKPARKLNKATILSKATEYIRHLENKNGKLALENQKLKELLIASGNATFDTMQVPGVSSSGHPGSQFYSDSSYTSSPSYNSHSNTNSSNVSPMNDGNSNNNSSSMTNNSPHDAPMISGGQSMANKVIMGGMTCMLGASAVDDFAYNSGTGRKGLLSLPIMAFDSSSSSLAFNSALARPVFGIAKLLLCFYVAYNYFLLPFFAAAATSVHGKTTTVSQVASISLSSLLDSLAQLVLHPRKTYNSILYVKPENAEFQLLKSLRSDSISFTSTAKTLKLSSGSCYISFLKAMYMKRLSEARPENSNFLASSIIGALDRFFINRLGSFFWFRASQQCSRQRDSAVLANLLSDFAYSDITLAPLSDCQDYKSGLASLISVNLADKLVSGALKRMVYMDSLQRKLAKVRVQDDLESDQEEEEMEVDEPAMVAQISALRRETNTLLSTAAKSGDILPFDLRLRIFILRFFQKPDQTHLNKCFEFLKSSGVSAVPYDLRLALVCCVLKYELVHSPDNYPVLFVWVSKLRLPSFTNNFSKGSELSLFAFVSLLNVFDKLSYETVQGLDQYVREEIAEMTRSASPFVVSSNLDYDDGEKEEESEISDFSEDEDSVHSLNSSSTSVGSVVDEDFLKRGPVIPKINFKLLNILANMRIFAGNSEHAAELGLGSDLKNYIIEGLIGYIERLNGF</sequence>
<evidence type="ECO:0000256" key="1">
    <source>
        <dbReference type="SAM" id="MobiDB-lite"/>
    </source>
</evidence>
<feature type="region of interest" description="Disordered" evidence="1">
    <location>
        <begin position="1007"/>
        <end position="1036"/>
    </location>
</feature>
<keyword evidence="4" id="KW-1185">Reference proteome</keyword>
<dbReference type="OrthoDB" id="2133190at2759"/>
<feature type="compositionally biased region" description="Low complexity" evidence="1">
    <location>
        <begin position="481"/>
        <end position="536"/>
    </location>
</feature>
<dbReference type="PANTHER" id="PTHR47336">
    <property type="entry name" value="TRANSCRIPTION FACTOR HMS1-RELATED"/>
    <property type="match status" value="1"/>
</dbReference>
<feature type="compositionally biased region" description="Polar residues" evidence="1">
    <location>
        <begin position="15"/>
        <end position="33"/>
    </location>
</feature>